<gene>
    <name evidence="2" type="ORF">GB864_09005</name>
</gene>
<evidence type="ECO:0000313" key="2">
    <source>
        <dbReference type="EMBL" id="MWB98685.1"/>
    </source>
</evidence>
<feature type="transmembrane region" description="Helical" evidence="1">
    <location>
        <begin position="90"/>
        <end position="108"/>
    </location>
</feature>
<feature type="transmembrane region" description="Helical" evidence="1">
    <location>
        <begin position="6"/>
        <end position="26"/>
    </location>
</feature>
<feature type="transmembrane region" description="Helical" evidence="1">
    <location>
        <begin position="210"/>
        <end position="232"/>
    </location>
</feature>
<feature type="transmembrane region" description="Helical" evidence="1">
    <location>
        <begin position="120"/>
        <end position="137"/>
    </location>
</feature>
<name>A0A6I4P1S4_9MICO</name>
<accession>A0A6I4P1S4</accession>
<dbReference type="RefSeq" id="WP_160424241.1">
    <property type="nucleotide sequence ID" value="NZ_WSTA01000034.1"/>
</dbReference>
<feature type="transmembrane region" description="Helical" evidence="1">
    <location>
        <begin position="33"/>
        <end position="54"/>
    </location>
</feature>
<keyword evidence="1" id="KW-1133">Transmembrane helix</keyword>
<protein>
    <submittedName>
        <fullName evidence="2">Uncharacterized protein</fullName>
    </submittedName>
</protein>
<keyword evidence="3" id="KW-1185">Reference proteome</keyword>
<evidence type="ECO:0000256" key="1">
    <source>
        <dbReference type="SAM" id="Phobius"/>
    </source>
</evidence>
<proteinExistence type="predicted"/>
<organism evidence="2 3">
    <name type="scientific">Agromyces seonyuensis</name>
    <dbReference type="NCBI Taxonomy" id="2662446"/>
    <lineage>
        <taxon>Bacteria</taxon>
        <taxon>Bacillati</taxon>
        <taxon>Actinomycetota</taxon>
        <taxon>Actinomycetes</taxon>
        <taxon>Micrococcales</taxon>
        <taxon>Microbacteriaceae</taxon>
        <taxon>Agromyces</taxon>
    </lineage>
</organism>
<keyword evidence="1" id="KW-0472">Membrane</keyword>
<comment type="caution">
    <text evidence="2">The sequence shown here is derived from an EMBL/GenBank/DDBJ whole genome shotgun (WGS) entry which is preliminary data.</text>
</comment>
<dbReference type="AlphaFoldDB" id="A0A6I4P1S4"/>
<feature type="transmembrane region" description="Helical" evidence="1">
    <location>
        <begin position="60"/>
        <end position="78"/>
    </location>
</feature>
<feature type="non-terminal residue" evidence="2">
    <location>
        <position position="400"/>
    </location>
</feature>
<dbReference type="EMBL" id="WSTA01000034">
    <property type="protein sequence ID" value="MWB98685.1"/>
    <property type="molecule type" value="Genomic_DNA"/>
</dbReference>
<dbReference type="Proteomes" id="UP000438182">
    <property type="component" value="Unassembled WGS sequence"/>
</dbReference>
<sequence length="400" mass="41274">MDEVLLLASRLLLLIIGAGGSVAFVVAAARRRIAWLPAVAAAVILLGISLAWIAPAASSVAVELAFLAAWMLGFPMFAATFPDGRFVPRWSLWLIVAGALALVADLVLDDALRQHPAWAIVPASQLLLGIGAIAFRYRRSASSEEREAVRWVLLGLIGTLAAFLLIGLFEGDQVGMGGAASEARANLAGLPMSLGFVIGVARPRLWNVDVAFRATLVVLGVGWGLVGAFALASASAGMLGADPVPAARWSAAAVAAAAYPLTRGVQRLATWLVFRTRLDPAAAVVRLGAELDADDARSVAQRIVDVAASATGSTAVELVAASDRDRAVFEAGPIDPGSAAEPGEPVPVTFRGELLATLLVAPRAGESDLGARDRSALAAIARHAAPALDGARSLQESRAA</sequence>
<keyword evidence="1" id="KW-0812">Transmembrane</keyword>
<reference evidence="2 3" key="1">
    <citation type="submission" date="2019-12" db="EMBL/GenBank/DDBJ databases">
        <authorList>
            <person name="Kim Y.S."/>
        </authorList>
    </citation>
    <scope>NUCLEOTIDE SEQUENCE [LARGE SCALE GENOMIC DNA]</scope>
    <source>
        <strain evidence="2 3">MMS17-SY077</strain>
    </source>
</reference>
<evidence type="ECO:0000313" key="3">
    <source>
        <dbReference type="Proteomes" id="UP000438182"/>
    </source>
</evidence>
<feature type="transmembrane region" description="Helical" evidence="1">
    <location>
        <begin position="149"/>
        <end position="169"/>
    </location>
</feature>